<dbReference type="Pfam" id="PF04938">
    <property type="entry name" value="SIP1"/>
    <property type="match status" value="1"/>
</dbReference>
<dbReference type="GO" id="GO:0005681">
    <property type="term" value="C:spliceosomal complex"/>
    <property type="evidence" value="ECO:0007669"/>
    <property type="project" value="UniProtKB-UniRule"/>
</dbReference>
<comment type="subunit">
    <text evidence="7">Part of the core SMN complex.</text>
</comment>
<accession>A0A8S1A6S1</accession>
<dbReference type="InterPro" id="IPR017364">
    <property type="entry name" value="GEMIN2"/>
</dbReference>
<dbReference type="EMBL" id="CADEBD010000309">
    <property type="protein sequence ID" value="CAB3240934.1"/>
    <property type="molecule type" value="Genomic_DNA"/>
</dbReference>
<dbReference type="PIRSF" id="PIRSF038038">
    <property type="entry name" value="SMN_Gemin2"/>
    <property type="match status" value="1"/>
</dbReference>
<dbReference type="EMBL" id="CADEBC010000586">
    <property type="protein sequence ID" value="CAB3256450.1"/>
    <property type="molecule type" value="Genomic_DNA"/>
</dbReference>
<dbReference type="OrthoDB" id="428895at2759"/>
<keyword evidence="4 7" id="KW-0508">mRNA splicing</keyword>
<dbReference type="PANTHER" id="PTHR12794">
    <property type="entry name" value="GEMIN2"/>
    <property type="match status" value="1"/>
</dbReference>
<evidence type="ECO:0000256" key="4">
    <source>
        <dbReference type="ARBA" id="ARBA00023187"/>
    </source>
</evidence>
<protein>
    <recommendedName>
        <fullName evidence="6 7">Gem-associated protein 2</fullName>
    </recommendedName>
</protein>
<proteinExistence type="inferred from homology"/>
<organism evidence="8 11">
    <name type="scientific">Arctia plantaginis</name>
    <name type="common">Wood tiger moth</name>
    <name type="synonym">Phalaena plantaginis</name>
    <dbReference type="NCBI Taxonomy" id="874455"/>
    <lineage>
        <taxon>Eukaryota</taxon>
        <taxon>Metazoa</taxon>
        <taxon>Ecdysozoa</taxon>
        <taxon>Arthropoda</taxon>
        <taxon>Hexapoda</taxon>
        <taxon>Insecta</taxon>
        <taxon>Pterygota</taxon>
        <taxon>Neoptera</taxon>
        <taxon>Endopterygota</taxon>
        <taxon>Lepidoptera</taxon>
        <taxon>Glossata</taxon>
        <taxon>Ditrysia</taxon>
        <taxon>Noctuoidea</taxon>
        <taxon>Erebidae</taxon>
        <taxon>Arctiinae</taxon>
        <taxon>Arctia</taxon>
    </lineage>
</organism>
<dbReference type="Gene3D" id="1.20.58.1070">
    <property type="match status" value="1"/>
</dbReference>
<dbReference type="InterPro" id="IPR035426">
    <property type="entry name" value="Gemin2/Brr1"/>
</dbReference>
<name>A0A8S1A6S1_ARCPL</name>
<evidence type="ECO:0000256" key="3">
    <source>
        <dbReference type="ARBA" id="ARBA00022664"/>
    </source>
</evidence>
<evidence type="ECO:0000313" key="11">
    <source>
        <dbReference type="Proteomes" id="UP000494256"/>
    </source>
</evidence>
<dbReference type="GO" id="GO:0000245">
    <property type="term" value="P:spliceosomal complex assembly"/>
    <property type="evidence" value="ECO:0007669"/>
    <property type="project" value="UniProtKB-UniRule"/>
</dbReference>
<keyword evidence="10" id="KW-1185">Reference proteome</keyword>
<comment type="caution">
    <text evidence="8">The sequence shown here is derived from an EMBL/GenBank/DDBJ whole genome shotgun (WGS) entry which is preliminary data.</text>
</comment>
<evidence type="ECO:0000256" key="5">
    <source>
        <dbReference type="ARBA" id="ARBA00025758"/>
    </source>
</evidence>
<sequence>MAQKKCLFKKENSDYEEEDFFTSKCFQVRPHVQFKEVPTNGEEYLLKVIREREKYASVLQCDYIDYKKLSKKVSKKGKSYFEEIANPAAPETIKPTAEWQNIQVADFSDIRKYIQQMQVKDLVPPTIKDICDRKRRVECWKSLFNEEPTMTHVVGISQFMIDAGLDILTEQLGLVEAGQTVDRKTGQWIYTLLAVTRYPHLYDTTTKLRDLARKCLEIRSRINPEDENAKELAAPMNLFICLVARYFGQKDLAD</sequence>
<gene>
    <name evidence="9" type="ORF">APLA_LOCUS15426</name>
    <name evidence="8" type="ORF">APLA_LOCUS9319</name>
</gene>
<comment type="function">
    <text evidence="7">The SMN complex catalyzes the assembly of small nuclear ribonucleoproteins (snRNPs), the building blocks of the spliceosome, and thereby plays an important role in the splicing of cellular pre-mRNAs.</text>
</comment>
<dbReference type="GO" id="GO:0000387">
    <property type="term" value="P:spliceosomal snRNP assembly"/>
    <property type="evidence" value="ECO:0007669"/>
    <property type="project" value="UniProtKB-UniRule"/>
</dbReference>
<evidence type="ECO:0000256" key="2">
    <source>
        <dbReference type="ARBA" id="ARBA00022490"/>
    </source>
</evidence>
<dbReference type="PANTHER" id="PTHR12794:SF0">
    <property type="entry name" value="GEM-ASSOCIATED PROTEIN 2"/>
    <property type="match status" value="1"/>
</dbReference>
<evidence type="ECO:0000256" key="6">
    <source>
        <dbReference type="ARBA" id="ARBA00047179"/>
    </source>
</evidence>
<evidence type="ECO:0000256" key="1">
    <source>
        <dbReference type="ARBA" id="ARBA00004496"/>
    </source>
</evidence>
<keyword evidence="2 7" id="KW-0963">Cytoplasm</keyword>
<dbReference type="AlphaFoldDB" id="A0A8S1A6S1"/>
<dbReference type="Proteomes" id="UP000494256">
    <property type="component" value="Unassembled WGS sequence"/>
</dbReference>
<dbReference type="Proteomes" id="UP000494106">
    <property type="component" value="Unassembled WGS sequence"/>
</dbReference>
<evidence type="ECO:0000313" key="9">
    <source>
        <dbReference type="EMBL" id="CAB3256450.1"/>
    </source>
</evidence>
<evidence type="ECO:0000313" key="10">
    <source>
        <dbReference type="Proteomes" id="UP000494106"/>
    </source>
</evidence>
<evidence type="ECO:0000256" key="7">
    <source>
        <dbReference type="PIRNR" id="PIRNR038038"/>
    </source>
</evidence>
<comment type="subcellular location">
    <subcellularLocation>
        <location evidence="1">Cytoplasm</location>
    </subcellularLocation>
</comment>
<dbReference type="GO" id="GO:0032797">
    <property type="term" value="C:SMN complex"/>
    <property type="evidence" value="ECO:0007669"/>
    <property type="project" value="UniProtKB-UniRule"/>
</dbReference>
<keyword evidence="3 7" id="KW-0507">mRNA processing</keyword>
<reference evidence="10 11" key="1">
    <citation type="submission" date="2020-04" db="EMBL/GenBank/DDBJ databases">
        <authorList>
            <person name="Wallbank WR R."/>
            <person name="Pardo Diaz C."/>
            <person name="Kozak K."/>
            <person name="Martin S."/>
            <person name="Jiggins C."/>
            <person name="Moest M."/>
            <person name="Warren A I."/>
            <person name="Byers J.R.P. K."/>
            <person name="Montejo-Kovacevich G."/>
            <person name="Yen C E."/>
        </authorList>
    </citation>
    <scope>NUCLEOTIDE SEQUENCE [LARGE SCALE GENOMIC DNA]</scope>
</reference>
<evidence type="ECO:0000313" key="8">
    <source>
        <dbReference type="EMBL" id="CAB3240934.1"/>
    </source>
</evidence>
<comment type="similarity">
    <text evidence="5 7">Belongs to the gemin-2 family.</text>
</comment>